<feature type="domain" description="Anti-sigma K factor RskA C-terminal" evidence="1">
    <location>
        <begin position="12"/>
        <end position="170"/>
    </location>
</feature>
<proteinExistence type="predicted"/>
<dbReference type="Proteomes" id="UP000316292">
    <property type="component" value="Unassembled WGS sequence"/>
</dbReference>
<dbReference type="InterPro" id="IPR051474">
    <property type="entry name" value="Anti-sigma-K/W_factor"/>
</dbReference>
<protein>
    <recommendedName>
        <fullName evidence="1">Anti-sigma K factor RskA C-terminal domain-containing protein</fullName>
    </recommendedName>
</protein>
<gene>
    <name evidence="2" type="ORF">E6K71_07745</name>
    <name evidence="3" type="ORF">E6K75_04590</name>
</gene>
<accession>A0A538T624</accession>
<sequence length="178" mass="18822">MPEPKRERPWLALAAWVLYAFLVAATVILASTTIRLRKELAAANERIANLTRDMGIERGWAATLVSPSARVSKFTLTPSADAALRGRATVDPATRRAVVVFENAIAPSGHTFVVWALHGSTPVSLGAVRPDAKGRAVLRVEDVGDPTTLTALTVSLEADAAPVSEPTGPILMIGSFGD</sequence>
<dbReference type="PANTHER" id="PTHR37461">
    <property type="entry name" value="ANTI-SIGMA-K FACTOR RSKA"/>
    <property type="match status" value="1"/>
</dbReference>
<dbReference type="InterPro" id="IPR018764">
    <property type="entry name" value="RskA_C"/>
</dbReference>
<dbReference type="GO" id="GO:0016989">
    <property type="term" value="F:sigma factor antagonist activity"/>
    <property type="evidence" value="ECO:0007669"/>
    <property type="project" value="TreeGrafter"/>
</dbReference>
<name>A0A538T624_UNCEI</name>
<evidence type="ECO:0000259" key="1">
    <source>
        <dbReference type="Pfam" id="PF10099"/>
    </source>
</evidence>
<dbReference type="Proteomes" id="UP000320913">
    <property type="component" value="Unassembled WGS sequence"/>
</dbReference>
<organism evidence="3 5">
    <name type="scientific">Eiseniibacteriota bacterium</name>
    <dbReference type="NCBI Taxonomy" id="2212470"/>
    <lineage>
        <taxon>Bacteria</taxon>
        <taxon>Candidatus Eiseniibacteriota</taxon>
    </lineage>
</organism>
<reference evidence="4 5" key="1">
    <citation type="journal article" date="2019" name="Nat. Microbiol.">
        <title>Mediterranean grassland soil C-N compound turnover is dependent on rainfall and depth, and is mediated by genomically divergent microorganisms.</title>
        <authorList>
            <person name="Diamond S."/>
            <person name="Andeer P.F."/>
            <person name="Li Z."/>
            <person name="Crits-Christoph A."/>
            <person name="Burstein D."/>
            <person name="Anantharaman K."/>
            <person name="Lane K.R."/>
            <person name="Thomas B.C."/>
            <person name="Pan C."/>
            <person name="Northen T.R."/>
            <person name="Banfield J.F."/>
        </authorList>
    </citation>
    <scope>NUCLEOTIDE SEQUENCE [LARGE SCALE GENOMIC DNA]</scope>
    <source>
        <strain evidence="2">WS_1</strain>
        <strain evidence="3">WS_5</strain>
    </source>
</reference>
<dbReference type="GO" id="GO:0006417">
    <property type="term" value="P:regulation of translation"/>
    <property type="evidence" value="ECO:0007669"/>
    <property type="project" value="TreeGrafter"/>
</dbReference>
<evidence type="ECO:0000313" key="3">
    <source>
        <dbReference type="EMBL" id="TMQ59085.1"/>
    </source>
</evidence>
<dbReference type="PANTHER" id="PTHR37461:SF1">
    <property type="entry name" value="ANTI-SIGMA-K FACTOR RSKA"/>
    <property type="match status" value="1"/>
</dbReference>
<dbReference type="GO" id="GO:0005886">
    <property type="term" value="C:plasma membrane"/>
    <property type="evidence" value="ECO:0007669"/>
    <property type="project" value="InterPro"/>
</dbReference>
<evidence type="ECO:0000313" key="4">
    <source>
        <dbReference type="Proteomes" id="UP000316292"/>
    </source>
</evidence>
<dbReference type="EMBL" id="VBOV01000109">
    <property type="protein sequence ID" value="TMQ59085.1"/>
    <property type="molecule type" value="Genomic_DNA"/>
</dbReference>
<comment type="caution">
    <text evidence="3">The sequence shown here is derived from an EMBL/GenBank/DDBJ whole genome shotgun (WGS) entry which is preliminary data.</text>
</comment>
<evidence type="ECO:0000313" key="2">
    <source>
        <dbReference type="EMBL" id="TMQ48214.1"/>
    </source>
</evidence>
<evidence type="ECO:0000313" key="5">
    <source>
        <dbReference type="Proteomes" id="UP000320913"/>
    </source>
</evidence>
<dbReference type="AlphaFoldDB" id="A0A538T624"/>
<dbReference type="Pfam" id="PF10099">
    <property type="entry name" value="RskA_C"/>
    <property type="match status" value="1"/>
</dbReference>
<dbReference type="EMBL" id="VBOR01000085">
    <property type="protein sequence ID" value="TMQ48214.1"/>
    <property type="molecule type" value="Genomic_DNA"/>
</dbReference>